<gene>
    <name evidence="1" type="ORF">GCM10009838_46960</name>
</gene>
<evidence type="ECO:0000313" key="1">
    <source>
        <dbReference type="EMBL" id="GAA1980419.1"/>
    </source>
</evidence>
<keyword evidence="2" id="KW-1185">Reference proteome</keyword>
<dbReference type="InterPro" id="IPR009409">
    <property type="entry name" value="DUF1059"/>
</dbReference>
<dbReference type="Pfam" id="PF06348">
    <property type="entry name" value="DUF1059"/>
    <property type="match status" value="1"/>
</dbReference>
<protein>
    <submittedName>
        <fullName evidence="1">DUF1059 domain-containing protein</fullName>
    </submittedName>
</protein>
<name>A0ABN2S4Y6_9ACTN</name>
<dbReference type="Proteomes" id="UP001499854">
    <property type="component" value="Unassembled WGS sequence"/>
</dbReference>
<dbReference type="RefSeq" id="WP_344659247.1">
    <property type="nucleotide sequence ID" value="NZ_BAAAQM010000027.1"/>
</dbReference>
<comment type="caution">
    <text evidence="1">The sequence shown here is derived from an EMBL/GenBank/DDBJ whole genome shotgun (WGS) entry which is preliminary data.</text>
</comment>
<accession>A0ABN2S4Y6</accession>
<evidence type="ECO:0000313" key="2">
    <source>
        <dbReference type="Proteomes" id="UP001499854"/>
    </source>
</evidence>
<dbReference type="EMBL" id="BAAAQM010000027">
    <property type="protein sequence ID" value="GAA1980419.1"/>
    <property type="molecule type" value="Genomic_DNA"/>
</dbReference>
<organism evidence="1 2">
    <name type="scientific">Catenulispora subtropica</name>
    <dbReference type="NCBI Taxonomy" id="450798"/>
    <lineage>
        <taxon>Bacteria</taxon>
        <taxon>Bacillati</taxon>
        <taxon>Actinomycetota</taxon>
        <taxon>Actinomycetes</taxon>
        <taxon>Catenulisporales</taxon>
        <taxon>Catenulisporaceae</taxon>
        <taxon>Catenulispora</taxon>
    </lineage>
</organism>
<sequence>MTRKVADCRKWPSEVGCTLTIAGEEDEVVQAATQHAVAVHGETDTPEFREQLRSVLEDEKVPAAH</sequence>
<reference evidence="1 2" key="1">
    <citation type="journal article" date="2019" name="Int. J. Syst. Evol. Microbiol.">
        <title>The Global Catalogue of Microorganisms (GCM) 10K type strain sequencing project: providing services to taxonomists for standard genome sequencing and annotation.</title>
        <authorList>
            <consortium name="The Broad Institute Genomics Platform"/>
            <consortium name="The Broad Institute Genome Sequencing Center for Infectious Disease"/>
            <person name="Wu L."/>
            <person name="Ma J."/>
        </authorList>
    </citation>
    <scope>NUCLEOTIDE SEQUENCE [LARGE SCALE GENOMIC DNA]</scope>
    <source>
        <strain evidence="1 2">JCM 16013</strain>
    </source>
</reference>
<proteinExistence type="predicted"/>